<sequence length="74" mass="7830">MSKTVSKFTCDALIVSPSQSATCAGAKRTSNAKTGDRAASNHPGIAKNTVTDPYPSGKPAPADLNEIHRKFWAR</sequence>
<dbReference type="PATRIC" id="fig|28092.6.peg.4079"/>
<name>A0A0F5JX49_9BURK</name>
<proteinExistence type="predicted"/>
<evidence type="ECO:0000313" key="3">
    <source>
        <dbReference type="Proteomes" id="UP000033618"/>
    </source>
</evidence>
<protein>
    <submittedName>
        <fullName evidence="2">Uncharacterized protein</fullName>
    </submittedName>
</protein>
<keyword evidence="3" id="KW-1185">Reference proteome</keyword>
<dbReference type="AlphaFoldDB" id="A0A0F5JX49"/>
<feature type="region of interest" description="Disordered" evidence="1">
    <location>
        <begin position="26"/>
        <end position="63"/>
    </location>
</feature>
<comment type="caution">
    <text evidence="2">The sequence shown here is derived from an EMBL/GenBank/DDBJ whole genome shotgun (WGS) entry which is preliminary data.</text>
</comment>
<gene>
    <name evidence="2" type="ORF">WM40_17335</name>
</gene>
<dbReference type="EMBL" id="LAQU01000020">
    <property type="protein sequence ID" value="KKB62403.1"/>
    <property type="molecule type" value="Genomic_DNA"/>
</dbReference>
<dbReference type="Proteomes" id="UP000033618">
    <property type="component" value="Unassembled WGS sequence"/>
</dbReference>
<evidence type="ECO:0000313" key="2">
    <source>
        <dbReference type="EMBL" id="KKB62403.1"/>
    </source>
</evidence>
<reference evidence="2 3" key="1">
    <citation type="submission" date="2015-03" db="EMBL/GenBank/DDBJ databases">
        <title>Draft Genome Sequence of Burkholderia andropogonis type strain ICMP2807, isolated from Sorghum bicolor.</title>
        <authorList>
            <person name="Lopes-Santos L."/>
            <person name="Castro D.B."/>
            <person name="Ottoboni L.M."/>
            <person name="Park D."/>
            <person name="Weirc B.S."/>
            <person name="Destefano S.A."/>
        </authorList>
    </citation>
    <scope>NUCLEOTIDE SEQUENCE [LARGE SCALE GENOMIC DNA]</scope>
    <source>
        <strain evidence="2 3">ICMP2807</strain>
    </source>
</reference>
<evidence type="ECO:0000256" key="1">
    <source>
        <dbReference type="SAM" id="MobiDB-lite"/>
    </source>
</evidence>
<accession>A0A0F5JX49</accession>
<dbReference type="STRING" id="28092.WM40_17335"/>
<dbReference type="RefSeq" id="WP_046153493.1">
    <property type="nucleotide sequence ID" value="NZ_LAQU01000020.1"/>
</dbReference>
<organism evidence="2 3">
    <name type="scientific">Robbsia andropogonis</name>
    <dbReference type="NCBI Taxonomy" id="28092"/>
    <lineage>
        <taxon>Bacteria</taxon>
        <taxon>Pseudomonadati</taxon>
        <taxon>Pseudomonadota</taxon>
        <taxon>Betaproteobacteria</taxon>
        <taxon>Burkholderiales</taxon>
        <taxon>Burkholderiaceae</taxon>
        <taxon>Robbsia</taxon>
    </lineage>
</organism>